<evidence type="ECO:0000256" key="1">
    <source>
        <dbReference type="SAM" id="Phobius"/>
    </source>
</evidence>
<reference evidence="2" key="1">
    <citation type="journal article" date="2021" name="Mol. Plant Pathol.">
        <title>A 20-kb lineage-specific genomic region tames virulence in pathogenic amphidiploid Verticillium longisporum.</title>
        <authorList>
            <person name="Harting R."/>
            <person name="Starke J."/>
            <person name="Kusch H."/>
            <person name="Poggeler S."/>
            <person name="Maurus I."/>
            <person name="Schluter R."/>
            <person name="Landesfeind M."/>
            <person name="Bulla I."/>
            <person name="Nowrousian M."/>
            <person name="de Jonge R."/>
            <person name="Stahlhut G."/>
            <person name="Hoff K.J."/>
            <person name="Asshauer K.P."/>
            <person name="Thurmer A."/>
            <person name="Stanke M."/>
            <person name="Daniel R."/>
            <person name="Morgenstern B."/>
            <person name="Thomma B.P.H.J."/>
            <person name="Kronstad J.W."/>
            <person name="Braus-Stromeyer S.A."/>
            <person name="Braus G.H."/>
        </authorList>
    </citation>
    <scope>NUCLEOTIDE SEQUENCE</scope>
    <source>
        <strain evidence="2">Vl32</strain>
    </source>
</reference>
<keyword evidence="1" id="KW-0472">Membrane</keyword>
<dbReference type="AlphaFoldDB" id="A0A8I3AYL6"/>
<protein>
    <submittedName>
        <fullName evidence="2">Uncharacterized protein</fullName>
    </submittedName>
</protein>
<accession>A0A8I3AYL6</accession>
<keyword evidence="1" id="KW-0812">Transmembrane</keyword>
<keyword evidence="1" id="KW-1133">Transmembrane helix</keyword>
<comment type="caution">
    <text evidence="2">The sequence shown here is derived from an EMBL/GenBank/DDBJ whole genome shotgun (WGS) entry which is preliminary data.</text>
</comment>
<evidence type="ECO:0000313" key="2">
    <source>
        <dbReference type="EMBL" id="KAG7142271.1"/>
    </source>
</evidence>
<sequence>MIVVLLFLAYPPIGSYKERDDDEDGRTTAILRRFYGPFLFPTTPYFLLGVAIFTAILAVASQRAHFDKLGPNLQNAILTMAVTHIKV</sequence>
<feature type="transmembrane region" description="Helical" evidence="1">
    <location>
        <begin position="39"/>
        <end position="60"/>
    </location>
</feature>
<proteinExistence type="predicted"/>
<dbReference type="OrthoDB" id="4853608at2759"/>
<gene>
    <name evidence="2" type="ORF">HYQ45_001343</name>
</gene>
<name>A0A8I3AYL6_VERLO</name>
<dbReference type="Proteomes" id="UP000689129">
    <property type="component" value="Unassembled WGS sequence"/>
</dbReference>
<evidence type="ECO:0000313" key="3">
    <source>
        <dbReference type="Proteomes" id="UP000689129"/>
    </source>
</evidence>
<organism evidence="2 3">
    <name type="scientific">Verticillium longisporum</name>
    <name type="common">Verticillium dahliae var. longisporum</name>
    <dbReference type="NCBI Taxonomy" id="100787"/>
    <lineage>
        <taxon>Eukaryota</taxon>
        <taxon>Fungi</taxon>
        <taxon>Dikarya</taxon>
        <taxon>Ascomycota</taxon>
        <taxon>Pezizomycotina</taxon>
        <taxon>Sordariomycetes</taxon>
        <taxon>Hypocreomycetidae</taxon>
        <taxon>Glomerellales</taxon>
        <taxon>Plectosphaerellaceae</taxon>
        <taxon>Verticillium</taxon>
    </lineage>
</organism>
<dbReference type="EMBL" id="JAEMWZ010000020">
    <property type="protein sequence ID" value="KAG7142271.1"/>
    <property type="molecule type" value="Genomic_DNA"/>
</dbReference>